<accession>A0A5M8S641</accession>
<protein>
    <submittedName>
        <fullName evidence="1">Tetratricopeptide repeat protein</fullName>
    </submittedName>
</protein>
<dbReference type="PANTHER" id="PTHR10098">
    <property type="entry name" value="RAPSYN-RELATED"/>
    <property type="match status" value="1"/>
</dbReference>
<gene>
    <name evidence="1" type="ORF">DX927_04210</name>
</gene>
<dbReference type="InterPro" id="IPR011990">
    <property type="entry name" value="TPR-like_helical_dom_sf"/>
</dbReference>
<dbReference type="Pfam" id="PF13424">
    <property type="entry name" value="TPR_12"/>
    <property type="match status" value="1"/>
</dbReference>
<comment type="caution">
    <text evidence="1">The sequence shown here is derived from an EMBL/GenBank/DDBJ whole genome shotgun (WGS) entry which is preliminary data.</text>
</comment>
<dbReference type="Proteomes" id="UP000324326">
    <property type="component" value="Unassembled WGS sequence"/>
</dbReference>
<evidence type="ECO:0000313" key="2">
    <source>
        <dbReference type="Proteomes" id="UP000324326"/>
    </source>
</evidence>
<name>A0A5M8S641_9BACI</name>
<dbReference type="PANTHER" id="PTHR10098:SF108">
    <property type="entry name" value="TETRATRICOPEPTIDE REPEAT PROTEIN 28"/>
    <property type="match status" value="1"/>
</dbReference>
<dbReference type="Gene3D" id="1.25.40.10">
    <property type="entry name" value="Tetratricopeptide repeat domain"/>
    <property type="match status" value="1"/>
</dbReference>
<dbReference type="SUPFAM" id="SSF48452">
    <property type="entry name" value="TPR-like"/>
    <property type="match status" value="1"/>
</dbReference>
<dbReference type="STRING" id="1925020.BTA30_13040"/>
<dbReference type="Pfam" id="PF18801">
    <property type="entry name" value="RapH_N"/>
    <property type="match status" value="1"/>
</dbReference>
<proteinExistence type="predicted"/>
<dbReference type="RefSeq" id="WP_148956110.1">
    <property type="nucleotide sequence ID" value="NZ_QSND01000001.1"/>
</dbReference>
<sequence length="367" mass="42706">MNKIAAEEVANTLNSWYRAIRRNDTEQSIRLFEQVKPMLAEMEEDQEVLIYYSLLELRHKIMLYDTRGEKIEQEKEVTDGDSAASDMTSYYYYLFSGAYEVYKKNYEQAISFYKMAEKKLANVYDEIEAAQFHDKVGKLYYYLGQNIVSLNHTRQAMDIFKSYDDHHMNLVSTYITMAGNYTEIGKYKEAEEYLTQAIGTARDAGDHFKEMQLLHNFGLLYSAMDKPEESIRFLETVLADQAYAASDYYFNAVFLMIKDLFKIGEHDRAAALYREGKERSKGMENDIFEAKINILYATYAEGGEKAFSDCKDNLEVLFKTNQYDSVRELSLLTANVYRGKSLYKEAAYFFLEAIKAEEKMKKVEGMS</sequence>
<reference evidence="1 2" key="1">
    <citation type="submission" date="2018-08" db="EMBL/GenBank/DDBJ databases">
        <title>Bacillus phenotypic plasticity.</title>
        <authorList>
            <person name="Hurtado E."/>
        </authorList>
    </citation>
    <scope>NUCLEOTIDE SEQUENCE [LARGE SCALE GENOMIC DNA]</scope>
    <source>
        <strain evidence="1 2">427</strain>
    </source>
</reference>
<organism evidence="1 2">
    <name type="scientific">Bacillus swezeyi</name>
    <dbReference type="NCBI Taxonomy" id="1925020"/>
    <lineage>
        <taxon>Bacteria</taxon>
        <taxon>Bacillati</taxon>
        <taxon>Bacillota</taxon>
        <taxon>Bacilli</taxon>
        <taxon>Bacillales</taxon>
        <taxon>Bacillaceae</taxon>
        <taxon>Bacillus</taxon>
    </lineage>
</organism>
<dbReference type="EMBL" id="QSND01000001">
    <property type="protein sequence ID" value="KAA6453632.1"/>
    <property type="molecule type" value="Genomic_DNA"/>
</dbReference>
<evidence type="ECO:0000313" key="1">
    <source>
        <dbReference type="EMBL" id="KAA6453632.1"/>
    </source>
</evidence>
<dbReference type="AlphaFoldDB" id="A0A5M8S641"/>